<sequence>MLKMQGCRVSSKILLLLITSLLSVCSYAGEKKIYAWKDKNGVLVFSDTPHIGAKEIKLTSQDLTMPATNTDILNSQTKVQPVAFSIGIASPEHKQTIRENTGSVYVSARITPRFENDFTIQLLLDGKAYGAASDTSTFALRDVERGEHTLQVKLYNKQNQVIAISPLSVFFMHRKGLSLGN</sequence>
<feature type="signal peptide" evidence="1">
    <location>
        <begin position="1"/>
        <end position="28"/>
    </location>
</feature>
<keyword evidence="1" id="KW-0732">Signal</keyword>
<evidence type="ECO:0000313" key="3">
    <source>
        <dbReference type="EMBL" id="ALS31564.1"/>
    </source>
</evidence>
<evidence type="ECO:0000259" key="2">
    <source>
        <dbReference type="Pfam" id="PF13511"/>
    </source>
</evidence>
<reference evidence="3 4" key="1">
    <citation type="submission" date="2015-03" db="EMBL/GenBank/DDBJ databases">
        <authorList>
            <person name="Murphy D."/>
        </authorList>
    </citation>
    <scope>NUCLEOTIDE SEQUENCE [LARGE SCALE GENOMIC DNA]</scope>
    <source>
        <strain evidence="3 4">KMM 520</strain>
    </source>
</reference>
<gene>
    <name evidence="3" type="ORF">PTRA_a0181</name>
</gene>
<evidence type="ECO:0000313" key="4">
    <source>
        <dbReference type="Proteomes" id="UP000065261"/>
    </source>
</evidence>
<feature type="chain" id="PRO_5006832803" description="DUF4124 domain-containing protein" evidence="1">
    <location>
        <begin position="29"/>
        <end position="181"/>
    </location>
</feature>
<dbReference type="AlphaFoldDB" id="A0A0U2V0Z0"/>
<feature type="domain" description="DUF4124" evidence="2">
    <location>
        <begin position="22"/>
        <end position="56"/>
    </location>
</feature>
<accession>A0A0U2V0Z0</accession>
<proteinExistence type="predicted"/>
<dbReference type="EMBL" id="CP011034">
    <property type="protein sequence ID" value="ALS31564.1"/>
    <property type="molecule type" value="Genomic_DNA"/>
</dbReference>
<name>A0A0U2V0Z0_9GAMM</name>
<protein>
    <recommendedName>
        <fullName evidence="2">DUF4124 domain-containing protein</fullName>
    </recommendedName>
</protein>
<dbReference type="Pfam" id="PF13511">
    <property type="entry name" value="DUF4124"/>
    <property type="match status" value="1"/>
</dbReference>
<dbReference type="InterPro" id="IPR025392">
    <property type="entry name" value="DUF4124"/>
</dbReference>
<evidence type="ECO:0000256" key="1">
    <source>
        <dbReference type="SAM" id="SignalP"/>
    </source>
</evidence>
<dbReference type="PATRIC" id="fig|1315283.4.peg.157"/>
<dbReference type="KEGG" id="ptn:PTRA_a0181"/>
<organism evidence="3">
    <name type="scientific">Pseudoalteromonas translucida KMM 520</name>
    <dbReference type="NCBI Taxonomy" id="1315283"/>
    <lineage>
        <taxon>Bacteria</taxon>
        <taxon>Pseudomonadati</taxon>
        <taxon>Pseudomonadota</taxon>
        <taxon>Gammaproteobacteria</taxon>
        <taxon>Alteromonadales</taxon>
        <taxon>Pseudoalteromonadaceae</taxon>
        <taxon>Pseudoalteromonas</taxon>
    </lineage>
</organism>
<dbReference type="Proteomes" id="UP000065261">
    <property type="component" value="Chromosome I"/>
</dbReference>